<protein>
    <submittedName>
        <fullName evidence="1">Uncharacterized protein</fullName>
    </submittedName>
</protein>
<dbReference type="PANTHER" id="PTHR33939">
    <property type="entry name" value="PROTEIN CBG22215"/>
    <property type="match status" value="1"/>
</dbReference>
<organism evidence="1 2">
    <name type="scientific">Aphanomyces astaci</name>
    <name type="common">Crayfish plague agent</name>
    <dbReference type="NCBI Taxonomy" id="112090"/>
    <lineage>
        <taxon>Eukaryota</taxon>
        <taxon>Sar</taxon>
        <taxon>Stramenopiles</taxon>
        <taxon>Oomycota</taxon>
        <taxon>Saprolegniomycetes</taxon>
        <taxon>Saprolegniales</taxon>
        <taxon>Verrucalvaceae</taxon>
        <taxon>Aphanomyces</taxon>
    </lineage>
</organism>
<name>A0A418CZV8_APHAT</name>
<evidence type="ECO:0000313" key="2">
    <source>
        <dbReference type="Proteomes" id="UP000285712"/>
    </source>
</evidence>
<dbReference type="AlphaFoldDB" id="A0A418CZV8"/>
<dbReference type="EMBL" id="QUTG01004644">
    <property type="protein sequence ID" value="RHY87555.1"/>
    <property type="molecule type" value="Genomic_DNA"/>
</dbReference>
<sequence length="299" mass="34391">MLQESLESLLDYSVGHQRPCKTCLPSIYRLEIFLFLTHHRTPRLTAAECRILVRTFIRDRGVTRTRTVAKDVLSLLLDNNIVAVASGSPKDYASCLRSVQAFLAKEVYARGKRSVPTEYRMSKAQDARDAYVVMMVPTVTMVPRRPVVYLGENFIHHHYTRLDDRLYHPDDPATKPKHKGQRYCFVAGILDDGSDVAHLLGLDIFVGGKKNGNEVKDYHSMFNHDYFVDWFGKLLDEVEELGWSSSVVFAMDNEKHHKEKPKDTPKGTWKKDDLYQACVKRCSDRPEDDDLEDLKETPR</sequence>
<comment type="caution">
    <text evidence="1">The sequence shown here is derived from an EMBL/GenBank/DDBJ whole genome shotgun (WGS) entry which is preliminary data.</text>
</comment>
<dbReference type="Proteomes" id="UP000285712">
    <property type="component" value="Unassembled WGS sequence"/>
</dbReference>
<reference evidence="1 2" key="1">
    <citation type="submission" date="2018-08" db="EMBL/GenBank/DDBJ databases">
        <title>Aphanomyces genome sequencing and annotation.</title>
        <authorList>
            <person name="Minardi D."/>
            <person name="Oidtmann B."/>
            <person name="Van Der Giezen M."/>
            <person name="Studholme D.J."/>
        </authorList>
    </citation>
    <scope>NUCLEOTIDE SEQUENCE [LARGE SCALE GENOMIC DNA]</scope>
    <source>
        <strain evidence="1 2">Sv</strain>
    </source>
</reference>
<gene>
    <name evidence="1" type="ORF">DYB35_007233</name>
</gene>
<accession>A0A418CZV8</accession>
<dbReference type="PANTHER" id="PTHR33939:SF1">
    <property type="entry name" value="DUF4371 DOMAIN-CONTAINING PROTEIN"/>
    <property type="match status" value="1"/>
</dbReference>
<evidence type="ECO:0000313" key="1">
    <source>
        <dbReference type="EMBL" id="RHY87555.1"/>
    </source>
</evidence>
<proteinExistence type="predicted"/>
<dbReference type="VEuPathDB" id="FungiDB:H257_12032"/>